<comment type="subcellular location">
    <subcellularLocation>
        <location evidence="1">Cell membrane</location>
        <topology evidence="1">Multi-pass membrane protein</topology>
    </subcellularLocation>
</comment>
<evidence type="ECO:0000256" key="4">
    <source>
        <dbReference type="ARBA" id="ARBA00022989"/>
    </source>
</evidence>
<proteinExistence type="predicted"/>
<evidence type="ECO:0000256" key="2">
    <source>
        <dbReference type="ARBA" id="ARBA00022475"/>
    </source>
</evidence>
<reference evidence="7 8" key="1">
    <citation type="journal article" date="2011" name="Stand. Genomic Sci.">
        <title>Non-contiguous finished genome sequence of Bacteroides coprosuis type strain (PC139).</title>
        <authorList>
            <person name="Land M."/>
            <person name="Held B."/>
            <person name="Gronow S."/>
            <person name="Abt B."/>
            <person name="Lucas S."/>
            <person name="Del Rio T.G."/>
            <person name="Nolan M."/>
            <person name="Tice H."/>
            <person name="Cheng J.F."/>
            <person name="Pitluck S."/>
            <person name="Liolios K."/>
            <person name="Pagani I."/>
            <person name="Ivanova N."/>
            <person name="Mavromatis K."/>
            <person name="Mikhailova N."/>
            <person name="Pati A."/>
            <person name="Tapia R."/>
            <person name="Han C."/>
            <person name="Goodwin L."/>
            <person name="Chen A."/>
            <person name="Palaniappan K."/>
            <person name="Hauser L."/>
            <person name="Brambilla E.M."/>
            <person name="Rohde M."/>
            <person name="Goker M."/>
            <person name="Detter J.C."/>
            <person name="Woyke T."/>
            <person name="Bristow J."/>
            <person name="Eisen J.A."/>
            <person name="Markowitz V."/>
            <person name="Hugenholtz P."/>
            <person name="Kyrpides N.C."/>
            <person name="Klenk H.P."/>
            <person name="Lapidus A."/>
        </authorList>
    </citation>
    <scope>NUCLEOTIDE SEQUENCE</scope>
    <source>
        <strain evidence="7 8">DSM 18011</strain>
    </source>
</reference>
<gene>
    <name evidence="7" type="ORF">Bcop_1872</name>
</gene>
<dbReference type="STRING" id="679937.Bcop_1872"/>
<evidence type="ECO:0000313" key="7">
    <source>
        <dbReference type="EMBL" id="EGJ72060.1"/>
    </source>
</evidence>
<keyword evidence="5 6" id="KW-0472">Membrane</keyword>
<dbReference type="PANTHER" id="PTHR30250:SF26">
    <property type="entry name" value="PSMA PROTEIN"/>
    <property type="match status" value="1"/>
</dbReference>
<feature type="transmembrane region" description="Helical" evidence="6">
    <location>
        <begin position="40"/>
        <end position="57"/>
    </location>
</feature>
<feature type="transmembrane region" description="Helical" evidence="6">
    <location>
        <begin position="109"/>
        <end position="131"/>
    </location>
</feature>
<keyword evidence="2" id="KW-1003">Cell membrane</keyword>
<feature type="transmembrane region" description="Helical" evidence="6">
    <location>
        <begin position="69"/>
        <end position="88"/>
    </location>
</feature>
<protein>
    <submittedName>
        <fullName evidence="7">Putative transmembrane protein</fullName>
    </submittedName>
</protein>
<dbReference type="EMBL" id="CM001167">
    <property type="protein sequence ID" value="EGJ72060.1"/>
    <property type="molecule type" value="Genomic_DNA"/>
</dbReference>
<evidence type="ECO:0000256" key="1">
    <source>
        <dbReference type="ARBA" id="ARBA00004651"/>
    </source>
</evidence>
<keyword evidence="4 6" id="KW-1133">Transmembrane helix</keyword>
<keyword evidence="8" id="KW-1185">Reference proteome</keyword>
<dbReference type="GO" id="GO:0005886">
    <property type="term" value="C:plasma membrane"/>
    <property type="evidence" value="ECO:0007669"/>
    <property type="project" value="UniProtKB-SubCell"/>
</dbReference>
<evidence type="ECO:0000256" key="3">
    <source>
        <dbReference type="ARBA" id="ARBA00022692"/>
    </source>
</evidence>
<dbReference type="eggNOG" id="COG2244">
    <property type="taxonomic scope" value="Bacteria"/>
</dbReference>
<dbReference type="Proteomes" id="UP000018439">
    <property type="component" value="Chromosome"/>
</dbReference>
<dbReference type="AlphaFoldDB" id="F3ZS39"/>
<evidence type="ECO:0000256" key="5">
    <source>
        <dbReference type="ARBA" id="ARBA00023136"/>
    </source>
</evidence>
<feature type="transmembrane region" description="Helical" evidence="6">
    <location>
        <begin position="339"/>
        <end position="359"/>
    </location>
</feature>
<feature type="transmembrane region" description="Helical" evidence="6">
    <location>
        <begin position="185"/>
        <end position="208"/>
    </location>
</feature>
<feature type="transmembrane region" description="Helical" evidence="6">
    <location>
        <begin position="151"/>
        <end position="173"/>
    </location>
</feature>
<evidence type="ECO:0000313" key="8">
    <source>
        <dbReference type="Proteomes" id="UP000018439"/>
    </source>
</evidence>
<feature type="transmembrane region" description="Helical" evidence="6">
    <location>
        <begin position="489"/>
        <end position="512"/>
    </location>
</feature>
<dbReference type="PANTHER" id="PTHR30250">
    <property type="entry name" value="PST FAMILY PREDICTED COLANIC ACID TRANSPORTER"/>
    <property type="match status" value="1"/>
</dbReference>
<accession>F3ZS39</accession>
<organism evidence="7 8">
    <name type="scientific">Bacteroides coprosuis DSM 18011</name>
    <dbReference type="NCBI Taxonomy" id="679937"/>
    <lineage>
        <taxon>Bacteria</taxon>
        <taxon>Pseudomonadati</taxon>
        <taxon>Bacteroidota</taxon>
        <taxon>Bacteroidia</taxon>
        <taxon>Bacteroidales</taxon>
        <taxon>Bacteroidaceae</taxon>
        <taxon>Bacteroides</taxon>
    </lineage>
</organism>
<dbReference type="HOGENOM" id="CLU_040798_1_0_10"/>
<feature type="transmembrane region" description="Helical" evidence="6">
    <location>
        <begin position="406"/>
        <end position="426"/>
    </location>
</feature>
<keyword evidence="3 6" id="KW-0812">Transmembrane</keyword>
<feature type="transmembrane region" description="Helical" evidence="6">
    <location>
        <begin position="461"/>
        <end position="483"/>
    </location>
</feature>
<feature type="transmembrane region" description="Helical" evidence="6">
    <location>
        <begin position="432"/>
        <end position="449"/>
    </location>
</feature>
<sequence length="531" mass="59862">MECLFVQLRILTKKVLSCNFRNDRVTDTSSNNKRIAKNTMLLYFRMILTMLVTLYTSRVVLNTLGVEDFGIFNVVGGIVVIFSFLNLAMSSATQRFLSFELGKKNLAQFARVFSMSINIHALIALIIFVLAETIGLWFVNTHLVIPTERMVAANWVYQCAILSFMVTVMSVPYNASIIAHERMGVFAYISILEVSLKLLIVFILQWLTFDKLKLYAVLLLIVSVVIRVIYGIYCKAKLEGCQYVWVKDKALFKILSSYAGWNLWGNLAGVGMDQGVNILLNVFFGPVVNAARGIAYQVGAAIHLFVANFQVAVNPQIVKSYASKDYDYMYTLIYKSSKYSYYLLLFLSLPVFFETEYILNLWLGEVPNSAALFTKLVLVAVLIDCLSGSLMAGAQASGRIKVYQSVVGGLLLLIVPFSFFGLKLYGDPIVPFYINIIVLIIALFCRLLILKNLIKLSIYKFLEQVLLPVILVTVLSVVMPYYIKSLFNISFFRLMLISLATSFSVLCSIFIVGMTKGERAFILNKIRHFAK</sequence>
<dbReference type="InterPro" id="IPR050833">
    <property type="entry name" value="Poly_Biosynth_Transport"/>
</dbReference>
<feature type="transmembrane region" description="Helical" evidence="6">
    <location>
        <begin position="371"/>
        <end position="394"/>
    </location>
</feature>
<name>F3ZS39_9BACE</name>
<evidence type="ECO:0000256" key="6">
    <source>
        <dbReference type="SAM" id="Phobius"/>
    </source>
</evidence>
<feature type="transmembrane region" description="Helical" evidence="6">
    <location>
        <begin position="214"/>
        <end position="233"/>
    </location>
</feature>